<evidence type="ECO:0000256" key="2">
    <source>
        <dbReference type="SAM" id="SignalP"/>
    </source>
</evidence>
<reference evidence="4" key="2">
    <citation type="journal article" date="2008" name="Nucleic Acids Res.">
        <title>The rice annotation project database (RAP-DB): 2008 update.</title>
        <authorList>
            <consortium name="The rice annotation project (RAP)"/>
        </authorList>
    </citation>
    <scope>GENOME REANNOTATION</scope>
    <source>
        <strain evidence="4">cv. Nipponbare</strain>
    </source>
</reference>
<protein>
    <submittedName>
        <fullName evidence="3">Uncharacterized protein</fullName>
    </submittedName>
</protein>
<evidence type="ECO:0000313" key="3">
    <source>
        <dbReference type="EMBL" id="AAK92648.1"/>
    </source>
</evidence>
<feature type="region of interest" description="Disordered" evidence="1">
    <location>
        <begin position="165"/>
        <end position="184"/>
    </location>
</feature>
<proteinExistence type="predicted"/>
<evidence type="ECO:0000256" key="1">
    <source>
        <dbReference type="SAM" id="MobiDB-lite"/>
    </source>
</evidence>
<dbReference type="AlphaFoldDB" id="A0A5S6R7Y0"/>
<gene>
    <name evidence="3" type="ORF">OSJNBa0045C13.9</name>
</gene>
<name>A0A5S6R7Y0_ORYSJ</name>
<dbReference type="EMBL" id="AC079634">
    <property type="protein sequence ID" value="AAK92648.1"/>
    <property type="molecule type" value="Genomic_DNA"/>
</dbReference>
<organism evidence="3 4">
    <name type="scientific">Oryza sativa subsp. japonica</name>
    <name type="common">Rice</name>
    <dbReference type="NCBI Taxonomy" id="39947"/>
    <lineage>
        <taxon>Eukaryota</taxon>
        <taxon>Viridiplantae</taxon>
        <taxon>Streptophyta</taxon>
        <taxon>Embryophyta</taxon>
        <taxon>Tracheophyta</taxon>
        <taxon>Spermatophyta</taxon>
        <taxon>Magnoliopsida</taxon>
        <taxon>Liliopsida</taxon>
        <taxon>Poales</taxon>
        <taxon>Poaceae</taxon>
        <taxon>BOP clade</taxon>
        <taxon>Oryzoideae</taxon>
        <taxon>Oryzeae</taxon>
        <taxon>Oryzinae</taxon>
        <taxon>Oryza</taxon>
        <taxon>Oryza sativa</taxon>
    </lineage>
</organism>
<feature type="chain" id="PRO_5024371439" evidence="2">
    <location>
        <begin position="24"/>
        <end position="227"/>
    </location>
</feature>
<feature type="signal peptide" evidence="2">
    <location>
        <begin position="1"/>
        <end position="23"/>
    </location>
</feature>
<accession>A0A5S6R7Y0</accession>
<keyword evidence="2" id="KW-0732">Signal</keyword>
<sequence length="227" mass="23635">MGGRSAACFFLVVLVLLGTPTSADECRDISTKDLFCLKYLCKSFCLDEARNWGGTAGYVDQYWCKGQRCFFSNSNNLLFFSGTSDNPNTEDRQIRVPGWGGDGRRSEKKGEVTGIRGIVMGGSRPAVGGRIGKRRGASGGIRAAGMEEGVGTVLVRQGVARDEEAGGGRGILPPTAQGGRRGGGELARGPLLAPLIPFGQPARPCGGVWGKGVGGGGLAGVDQALVR</sequence>
<reference evidence="4" key="1">
    <citation type="journal article" date="2005" name="Nature">
        <title>The map-based sequence of the rice genome.</title>
        <authorList>
            <consortium name="International rice genome sequencing project (IRGSP)"/>
            <person name="Matsumoto T."/>
            <person name="Wu J."/>
            <person name="Kanamori H."/>
            <person name="Katayose Y."/>
            <person name="Fujisawa M."/>
            <person name="Namiki N."/>
            <person name="Mizuno H."/>
            <person name="Yamamoto K."/>
            <person name="Antonio B.A."/>
            <person name="Baba T."/>
            <person name="Sakata K."/>
            <person name="Nagamura Y."/>
            <person name="Aoki H."/>
            <person name="Arikawa K."/>
            <person name="Arita K."/>
            <person name="Bito T."/>
            <person name="Chiden Y."/>
            <person name="Fujitsuka N."/>
            <person name="Fukunaka R."/>
            <person name="Hamada M."/>
            <person name="Harada C."/>
            <person name="Hayashi A."/>
            <person name="Hijishita S."/>
            <person name="Honda M."/>
            <person name="Hosokawa S."/>
            <person name="Ichikawa Y."/>
            <person name="Idonuma A."/>
            <person name="Iijima M."/>
            <person name="Ikeda M."/>
            <person name="Ikeno M."/>
            <person name="Ito K."/>
            <person name="Ito S."/>
            <person name="Ito T."/>
            <person name="Ito Y."/>
            <person name="Ito Y."/>
            <person name="Iwabuchi A."/>
            <person name="Kamiya K."/>
            <person name="Karasawa W."/>
            <person name="Kurita K."/>
            <person name="Katagiri S."/>
            <person name="Kikuta A."/>
            <person name="Kobayashi H."/>
            <person name="Kobayashi N."/>
            <person name="Machita K."/>
            <person name="Maehara T."/>
            <person name="Masukawa M."/>
            <person name="Mizubayashi T."/>
            <person name="Mukai Y."/>
            <person name="Nagasaki H."/>
            <person name="Nagata Y."/>
            <person name="Naito S."/>
            <person name="Nakashima M."/>
            <person name="Nakama Y."/>
            <person name="Nakamichi Y."/>
            <person name="Nakamura M."/>
            <person name="Meguro A."/>
            <person name="Negishi M."/>
            <person name="Ohta I."/>
            <person name="Ohta T."/>
            <person name="Okamoto M."/>
            <person name="Ono N."/>
            <person name="Saji S."/>
            <person name="Sakaguchi M."/>
            <person name="Sakai K."/>
            <person name="Shibata M."/>
            <person name="Shimokawa T."/>
            <person name="Song J."/>
            <person name="Takazaki Y."/>
            <person name="Terasawa K."/>
            <person name="Tsugane M."/>
            <person name="Tsuji K."/>
            <person name="Ueda S."/>
            <person name="Waki K."/>
            <person name="Yamagata H."/>
            <person name="Yamamoto M."/>
            <person name="Yamamoto S."/>
            <person name="Yamane H."/>
            <person name="Yoshiki S."/>
            <person name="Yoshihara R."/>
            <person name="Yukawa K."/>
            <person name="Zhong H."/>
            <person name="Yano M."/>
            <person name="Yuan Q."/>
            <person name="Ouyang S."/>
            <person name="Liu J."/>
            <person name="Jones K.M."/>
            <person name="Gansberger K."/>
            <person name="Moffat K."/>
            <person name="Hill J."/>
            <person name="Bera J."/>
            <person name="Fadrosh D."/>
            <person name="Jin S."/>
            <person name="Johri S."/>
            <person name="Kim M."/>
            <person name="Overton L."/>
            <person name="Reardon M."/>
            <person name="Tsitrin T."/>
            <person name="Vuong H."/>
            <person name="Weaver B."/>
            <person name="Ciecko A."/>
            <person name="Tallon L."/>
            <person name="Jackson J."/>
            <person name="Pai G."/>
            <person name="Aken S.V."/>
            <person name="Utterback T."/>
            <person name="Reidmuller S."/>
            <person name="Feldblyum T."/>
            <person name="Hsiao J."/>
            <person name="Zismann V."/>
            <person name="Iobst S."/>
            <person name="de Vazeille A.R."/>
            <person name="Buell C.R."/>
            <person name="Ying K."/>
            <person name="Li Y."/>
            <person name="Lu T."/>
            <person name="Huang Y."/>
            <person name="Zhao Q."/>
            <person name="Feng Q."/>
            <person name="Zhang L."/>
            <person name="Zhu J."/>
            <person name="Weng Q."/>
            <person name="Mu J."/>
            <person name="Lu Y."/>
            <person name="Fan D."/>
            <person name="Liu Y."/>
            <person name="Guan J."/>
            <person name="Zhang Y."/>
            <person name="Yu S."/>
            <person name="Liu X."/>
            <person name="Zhang Y."/>
            <person name="Hong G."/>
            <person name="Han B."/>
            <person name="Choisne N."/>
            <person name="Demange N."/>
            <person name="Orjeda G."/>
            <person name="Samain S."/>
            <person name="Cattolico L."/>
            <person name="Pelletier E."/>
            <person name="Couloux A."/>
            <person name="Segurens B."/>
            <person name="Wincker P."/>
            <person name="D'Hont A."/>
            <person name="Scarpelli C."/>
            <person name="Weissenbach J."/>
            <person name="Salanoubat M."/>
            <person name="Quetier F."/>
            <person name="Yu Y."/>
            <person name="Kim H.R."/>
            <person name="Rambo T."/>
            <person name="Currie J."/>
            <person name="Collura K."/>
            <person name="Luo M."/>
            <person name="Yang T."/>
            <person name="Ammiraju J.S.S."/>
            <person name="Engler F."/>
            <person name="Soderlund C."/>
            <person name="Wing R.A."/>
            <person name="Palmer L.E."/>
            <person name="de la Bastide M."/>
            <person name="Spiegel L."/>
            <person name="Nascimento L."/>
            <person name="Zutavern T."/>
            <person name="O'Shaughnessy A."/>
            <person name="Dike S."/>
            <person name="Dedhia N."/>
            <person name="Preston R."/>
            <person name="Balija V."/>
            <person name="McCombie W.R."/>
            <person name="Chow T."/>
            <person name="Chen H."/>
            <person name="Chung M."/>
            <person name="Chen C."/>
            <person name="Shaw J."/>
            <person name="Wu H."/>
            <person name="Hsiao K."/>
            <person name="Chao Y."/>
            <person name="Chu M."/>
            <person name="Cheng C."/>
            <person name="Hour A."/>
            <person name="Lee P."/>
            <person name="Lin S."/>
            <person name="Lin Y."/>
            <person name="Liou J."/>
            <person name="Liu S."/>
            <person name="Hsing Y."/>
            <person name="Raghuvanshi S."/>
            <person name="Mohanty A."/>
            <person name="Bharti A.K."/>
            <person name="Gaur A."/>
            <person name="Gupta V."/>
            <person name="Kumar D."/>
            <person name="Ravi V."/>
            <person name="Vij S."/>
            <person name="Kapur A."/>
            <person name="Khurana P."/>
            <person name="Khurana P."/>
            <person name="Khurana J.P."/>
            <person name="Tyagi A.K."/>
            <person name="Gaikwad K."/>
            <person name="Singh A."/>
            <person name="Dalal V."/>
            <person name="Srivastava S."/>
            <person name="Dixit A."/>
            <person name="Pal A.K."/>
            <person name="Ghazi I.A."/>
            <person name="Yadav M."/>
            <person name="Pandit A."/>
            <person name="Bhargava A."/>
            <person name="Sureshbabu K."/>
            <person name="Batra K."/>
            <person name="Sharma T.R."/>
            <person name="Mohapatra T."/>
            <person name="Singh N.K."/>
            <person name="Messing J."/>
            <person name="Nelson A.B."/>
            <person name="Fuks G."/>
            <person name="Kavchok S."/>
            <person name="Keizer G."/>
            <person name="Linton E."/>
            <person name="Llaca V."/>
            <person name="Song R."/>
            <person name="Tanyolac B."/>
            <person name="Young S."/>
            <person name="Ho-Il K."/>
            <person name="Hahn J.H."/>
            <person name="Sangsakoo G."/>
            <person name="Vanavichit A."/>
            <person name="de Mattos Luiz.A.T."/>
            <person name="Zimmer P.D."/>
            <person name="Malone G."/>
            <person name="Dellagostin O."/>
            <person name="de Oliveira A.C."/>
            <person name="Bevan M."/>
            <person name="Bancroft I."/>
            <person name="Minx P."/>
            <person name="Cordum H."/>
            <person name="Wilson R."/>
            <person name="Cheng Z."/>
            <person name="Jin W."/>
            <person name="Jiang J."/>
            <person name="Leong S.A."/>
            <person name="Iwama H."/>
            <person name="Gojobori T."/>
            <person name="Itoh T."/>
            <person name="Niimura Y."/>
            <person name="Fujii Y."/>
            <person name="Habara T."/>
            <person name="Sakai H."/>
            <person name="Sato Y."/>
            <person name="Wilson G."/>
            <person name="Kumar K."/>
            <person name="McCouch S."/>
            <person name="Juretic N."/>
            <person name="Hoen D."/>
            <person name="Wright S."/>
            <person name="Bruskiewich R."/>
            <person name="Bureau T."/>
            <person name="Miyao A."/>
            <person name="Hirochika H."/>
            <person name="Nishikawa T."/>
            <person name="Kadowaki K."/>
            <person name="Sugiura M."/>
            <person name="Burr B."/>
            <person name="Sasaki T."/>
        </authorList>
    </citation>
    <scope>NUCLEOTIDE SEQUENCE [LARGE SCALE GENOMIC DNA]</scope>
    <source>
        <strain evidence="4">cv. Nipponbare</strain>
    </source>
</reference>
<dbReference type="Proteomes" id="UP000000763">
    <property type="component" value="Chromosome 10"/>
</dbReference>
<evidence type="ECO:0000313" key="4">
    <source>
        <dbReference type="Proteomes" id="UP000000763"/>
    </source>
</evidence>